<dbReference type="Gene3D" id="2.60.210.10">
    <property type="entry name" value="Apoptosis, Tumor Necrosis Factor Receptor Associated Protein 2, Chain A"/>
    <property type="match status" value="1"/>
</dbReference>
<organism evidence="3 4">
    <name type="scientific">Brassica carinata</name>
    <name type="common">Ethiopian mustard</name>
    <name type="synonym">Abyssinian cabbage</name>
    <dbReference type="NCBI Taxonomy" id="52824"/>
    <lineage>
        <taxon>Eukaryota</taxon>
        <taxon>Viridiplantae</taxon>
        <taxon>Streptophyta</taxon>
        <taxon>Embryophyta</taxon>
        <taxon>Tracheophyta</taxon>
        <taxon>Spermatophyta</taxon>
        <taxon>Magnoliopsida</taxon>
        <taxon>eudicotyledons</taxon>
        <taxon>Gunneridae</taxon>
        <taxon>Pentapetalae</taxon>
        <taxon>rosids</taxon>
        <taxon>malvids</taxon>
        <taxon>Brassicales</taxon>
        <taxon>Brassicaceae</taxon>
        <taxon>Brassiceae</taxon>
        <taxon>Brassica</taxon>
    </lineage>
</organism>
<keyword evidence="4" id="KW-1185">Reference proteome</keyword>
<evidence type="ECO:0000313" key="3">
    <source>
        <dbReference type="EMBL" id="KAG2319513.1"/>
    </source>
</evidence>
<dbReference type="SUPFAM" id="SSF49599">
    <property type="entry name" value="TRAF domain-like"/>
    <property type="match status" value="1"/>
</dbReference>
<protein>
    <recommendedName>
        <fullName evidence="2">MATH domain-containing protein</fullName>
    </recommendedName>
</protein>
<gene>
    <name evidence="3" type="ORF">Bca52824_012726</name>
</gene>
<sequence length="342" mass="39074">MNYEESKRFVFLSSFRHWTPLKAGVAVVHEFISSVSLGGKYLTVSIVPLFHFLVYVRFVKNIDLESTSRTMGNEANKKFTWVIKNFSSFSSYGGGERVYSDIFVAGRCKWRLLASSDELYSSYLSLYLVVPNPESLPSGWRRHAKFSFTLVNQIPGEVSKLRETQYWFHQKDHSLGFESMIRLNELNTREFLVNNELKIVADVEVLEVVGKLDVPLETTEMVDINGFQVLASQVEAVNSLFEKHPDIASNFRPKVPNRRTTCMNILLSVSEILCKSPEELSNGDLADAFSSLRYVANAEFKLDWLEEALKEAGKTRIRKVEEVLNGLTKKRAEMNALLEFLK</sequence>
<dbReference type="InterPro" id="IPR002083">
    <property type="entry name" value="MATH/TRAF_dom"/>
</dbReference>
<dbReference type="PANTHER" id="PTHR46236">
    <property type="entry name" value="TRAF-LIKE SUPERFAMILY PROTEIN"/>
    <property type="match status" value="1"/>
</dbReference>
<accession>A0A8X7VZB7</accession>
<dbReference type="OrthoDB" id="289038at2759"/>
<evidence type="ECO:0000259" key="2">
    <source>
        <dbReference type="PROSITE" id="PS50144"/>
    </source>
</evidence>
<dbReference type="InterPro" id="IPR050804">
    <property type="entry name" value="MCC"/>
</dbReference>
<keyword evidence="1" id="KW-0175">Coiled coil</keyword>
<proteinExistence type="predicted"/>
<dbReference type="CDD" id="cd00121">
    <property type="entry name" value="MATH"/>
    <property type="match status" value="1"/>
</dbReference>
<feature type="domain" description="MATH" evidence="2">
    <location>
        <begin position="76"/>
        <end position="203"/>
    </location>
</feature>
<dbReference type="PANTHER" id="PTHR46236:SF21">
    <property type="entry name" value="TRAF-LIKE FAMILY PROTEIN-RELATED"/>
    <property type="match status" value="1"/>
</dbReference>
<dbReference type="SMART" id="SM00061">
    <property type="entry name" value="MATH"/>
    <property type="match status" value="1"/>
</dbReference>
<dbReference type="InterPro" id="IPR008974">
    <property type="entry name" value="TRAF-like"/>
</dbReference>
<dbReference type="EMBL" id="JAAMPC010000003">
    <property type="protein sequence ID" value="KAG2319513.1"/>
    <property type="molecule type" value="Genomic_DNA"/>
</dbReference>
<dbReference type="Proteomes" id="UP000886595">
    <property type="component" value="Unassembled WGS sequence"/>
</dbReference>
<name>A0A8X7VZB7_BRACI</name>
<dbReference type="Pfam" id="PF22486">
    <property type="entry name" value="MATH_2"/>
    <property type="match status" value="1"/>
</dbReference>
<reference evidence="3 4" key="1">
    <citation type="submission" date="2020-02" db="EMBL/GenBank/DDBJ databases">
        <authorList>
            <person name="Ma Q."/>
            <person name="Huang Y."/>
            <person name="Song X."/>
            <person name="Pei D."/>
        </authorList>
    </citation>
    <scope>NUCLEOTIDE SEQUENCE [LARGE SCALE GENOMIC DNA]</scope>
    <source>
        <strain evidence="3">Sxm20200214</strain>
        <tissue evidence="3">Leaf</tissue>
    </source>
</reference>
<dbReference type="AlphaFoldDB" id="A0A8X7VZB7"/>
<comment type="caution">
    <text evidence="3">The sequence shown here is derived from an EMBL/GenBank/DDBJ whole genome shotgun (WGS) entry which is preliminary data.</text>
</comment>
<dbReference type="PROSITE" id="PS50144">
    <property type="entry name" value="MATH"/>
    <property type="match status" value="1"/>
</dbReference>
<evidence type="ECO:0000313" key="4">
    <source>
        <dbReference type="Proteomes" id="UP000886595"/>
    </source>
</evidence>
<evidence type="ECO:0000256" key="1">
    <source>
        <dbReference type="ARBA" id="ARBA00023054"/>
    </source>
</evidence>